<dbReference type="GeneID" id="92714404"/>
<protein>
    <submittedName>
        <fullName evidence="2">YD repeat-containing protein</fullName>
    </submittedName>
</protein>
<proteinExistence type="predicted"/>
<reference evidence="3" key="1">
    <citation type="submission" date="2016-11" db="EMBL/GenBank/DDBJ databases">
        <authorList>
            <person name="Varghese N."/>
            <person name="Submissions S."/>
        </authorList>
    </citation>
    <scope>NUCLEOTIDE SEQUENCE [LARGE SCALE GENOMIC DNA]</scope>
    <source>
        <strain evidence="3">DSM 26884</strain>
    </source>
</reference>
<keyword evidence="1" id="KW-0732">Signal</keyword>
<dbReference type="RefSeq" id="WP_073314859.1">
    <property type="nucleotide sequence ID" value="NZ_FQZN01000040.1"/>
</dbReference>
<dbReference type="EMBL" id="FQZN01000040">
    <property type="protein sequence ID" value="SHJ61721.1"/>
    <property type="molecule type" value="Genomic_DNA"/>
</dbReference>
<sequence length="1140" mass="129600">MKTYLSIFIILFFASSLDAQQQEDGFINKLPDFPNISTPMAASFQKYIDNPINLYNGTPDISIPLFELKDGELDIPVMLRYNSSGIRANEEASWVGLGWNLNVGGVITQSVVGESDYNDTEYGYLLNNLGLFDKKIYNGYSTVNYTSALHTALQNYLNSPNQNYHSGKLNPDVYYFSYPGGSGKFIIDYRDNSIHQLAREENLKIQISETDNSYAIKNRSFQITTTEGIVHTFNYISSLYSNDLVHRPVSVSYALTSSLYPNGQRVLYSYTTTPVKYPRKNYFFQVPFASQGQNIGDHYSNNTETVMNGTEFYLDKVCTTRYQMTFNLADRNDIYGGKQLTSIQVTPLNIASSVLKDIRFAYTYFVSSTGYSYSLPIDNWRDEYNTHRLRLDSVYQQQGKRKDACHTFYYNNVVSPKFTYNMDYWGYYNGVDGIRRNTYLPDISRITWGRFLNMQFGSDFYSKFQKYATYTNRSYSFTDCQAGILRQINYPTGGYVKYEYEPNSFMDKKVPDETSETIVNEDWNMPKSPPTNFNVPADSQADVEVRLSRGLNSWQDVWEAGGGSFTLLHISSGTPGAICSHSFKEECLYYANHYPDATEIIYKTSINLPIQDNEGYTYTYILSADFPNSLGLQYGASTKHGSTRAQVKYKLSTALVDAEIQGCGLRVKSVRHYESTSSRLPLIETEYEYQDPHTDKCSGVLHEQLQFIKPYYGVYNLLQGSNPPGQMPDRYLIQQNVAEVTGDNAIANPYSTIGSVGYSYVKKTRKSIGSLAGYTVYQFKNEVPDYTLGSIRLDHPLNGKLLSVKEYNNSNRLLKSDTYTYRSDNSHFYFGVNILDYMNMFTGIYGNGSSLHTIPYDENEGYLPGRLRIILHQLNSYDVTLINKLSMQDGISTTEKYTYDPITLQRLSRIIRLSDNDSLTYVYSYPNHFNFTPYVEMTQQNRIKPVIESRLLKKGNLQGGVLVQYDSKSGKIFPKCQYESSKSGVTGSPSTWSAAGVSASFYPCANVVWNKRDKYGNCLEMNTADVNTVYLWAYNNQYPVAKIEGATYAEIQNWLSITTISSLASNSTTVSGALSTIRNLLSGKKVLVTTYTYSPLVGITSMVTPNGTVTNYEYDSFGRLFRVKDGNNKVIKEYDYKYRP</sequence>
<organism evidence="2 3">
    <name type="scientific">Bacteroides stercorirosoris</name>
    <dbReference type="NCBI Taxonomy" id="871324"/>
    <lineage>
        <taxon>Bacteria</taxon>
        <taxon>Pseudomonadati</taxon>
        <taxon>Bacteroidota</taxon>
        <taxon>Bacteroidia</taxon>
        <taxon>Bacteroidales</taxon>
        <taxon>Bacteroidaceae</taxon>
        <taxon>Bacteroides</taxon>
    </lineage>
</organism>
<feature type="chain" id="PRO_5012296808" evidence="1">
    <location>
        <begin position="20"/>
        <end position="1140"/>
    </location>
</feature>
<gene>
    <name evidence="2" type="ORF">SAMN05444350_14030</name>
</gene>
<evidence type="ECO:0000313" key="2">
    <source>
        <dbReference type="EMBL" id="SHJ61721.1"/>
    </source>
</evidence>
<dbReference type="eggNOG" id="COG3209">
    <property type="taxonomic scope" value="Bacteria"/>
</dbReference>
<evidence type="ECO:0000256" key="1">
    <source>
        <dbReference type="SAM" id="SignalP"/>
    </source>
</evidence>
<feature type="signal peptide" evidence="1">
    <location>
        <begin position="1"/>
        <end position="19"/>
    </location>
</feature>
<dbReference type="AlphaFoldDB" id="A0A1M6KS19"/>
<dbReference type="Proteomes" id="UP000184192">
    <property type="component" value="Unassembled WGS sequence"/>
</dbReference>
<keyword evidence="3" id="KW-1185">Reference proteome</keyword>
<evidence type="ECO:0000313" key="3">
    <source>
        <dbReference type="Proteomes" id="UP000184192"/>
    </source>
</evidence>
<accession>A0A1M6KS19</accession>
<name>A0A1M6KS19_9BACE</name>